<keyword evidence="2" id="KW-0547">Nucleotide-binding</keyword>
<protein>
    <submittedName>
        <fullName evidence="2">ATP-binding protein</fullName>
    </submittedName>
</protein>
<dbReference type="GO" id="GO:0005524">
    <property type="term" value="F:ATP binding"/>
    <property type="evidence" value="ECO:0007669"/>
    <property type="project" value="UniProtKB-KW"/>
</dbReference>
<dbReference type="InterPro" id="IPR002761">
    <property type="entry name" value="Diphthami_syn_dom"/>
</dbReference>
<keyword evidence="2" id="KW-0067">ATP-binding</keyword>
<dbReference type="InterPro" id="IPR014729">
    <property type="entry name" value="Rossmann-like_a/b/a_fold"/>
</dbReference>
<feature type="domain" description="Diphthamide synthase" evidence="1">
    <location>
        <begin position="7"/>
        <end position="205"/>
    </location>
</feature>
<evidence type="ECO:0000259" key="1">
    <source>
        <dbReference type="Pfam" id="PF01902"/>
    </source>
</evidence>
<evidence type="ECO:0000313" key="2">
    <source>
        <dbReference type="EMBL" id="GKX27688.1"/>
    </source>
</evidence>
<dbReference type="CDD" id="cd01994">
    <property type="entry name" value="AANH_PF0828-like"/>
    <property type="match status" value="1"/>
</dbReference>
<dbReference type="SUPFAM" id="SSF52402">
    <property type="entry name" value="Adenine nucleotide alpha hydrolases-like"/>
    <property type="match status" value="1"/>
</dbReference>
<dbReference type="AlphaFoldDB" id="A0A9W5YAF5"/>
<name>A0A9W5YAF5_9FIRM</name>
<dbReference type="NCBIfam" id="TIGR00290">
    <property type="entry name" value="MJ0570_dom"/>
    <property type="match status" value="1"/>
</dbReference>
<dbReference type="Pfam" id="PF01902">
    <property type="entry name" value="Diphthami_syn_2"/>
    <property type="match status" value="1"/>
</dbReference>
<dbReference type="InterPro" id="IPR030662">
    <property type="entry name" value="DPH6/MJ0570"/>
</dbReference>
<dbReference type="Gene3D" id="3.90.1490.10">
    <property type="entry name" value="putative n-type atp pyrophosphatase, domain 2"/>
    <property type="match status" value="1"/>
</dbReference>
<dbReference type="PIRSF" id="PIRSF039123">
    <property type="entry name" value="Diphthamide_synthase"/>
    <property type="match status" value="1"/>
</dbReference>
<evidence type="ECO:0000313" key="3">
    <source>
        <dbReference type="Proteomes" id="UP001144256"/>
    </source>
</evidence>
<dbReference type="RefSeq" id="WP_281811230.1">
    <property type="nucleotide sequence ID" value="NZ_BRLB01000001.1"/>
</dbReference>
<sequence>MDKNCFVSWSGGKDSCLALYKAKEMGYNPKRLFTMFSMENNISSAHRLKEQIIKAQASAMGIEHTVGKAKFDDYEEIFVDNLKMFRQQGIDYGIFGDIDIDDHKKWEDEVCKKASMESFLPLWQMDRREIVQEFLNLGFKAKIIVVNTTMLNARFLGQDLSYSLLDEIEAYGADACGENGEYHTVVYDGPIFHKPVQLKYNDEIIPVSDKWAQIEVKR</sequence>
<dbReference type="EMBL" id="BRLB01000001">
    <property type="protein sequence ID" value="GKX27688.1"/>
    <property type="molecule type" value="Genomic_DNA"/>
</dbReference>
<keyword evidence="3" id="KW-1185">Reference proteome</keyword>
<dbReference type="GO" id="GO:0017183">
    <property type="term" value="P:protein histidyl modification to diphthamide"/>
    <property type="evidence" value="ECO:0007669"/>
    <property type="project" value="TreeGrafter"/>
</dbReference>
<accession>A0A9W5YAF5</accession>
<organism evidence="2 3">
    <name type="scientific">Vallitalea longa</name>
    <dbReference type="NCBI Taxonomy" id="2936439"/>
    <lineage>
        <taxon>Bacteria</taxon>
        <taxon>Bacillati</taxon>
        <taxon>Bacillota</taxon>
        <taxon>Clostridia</taxon>
        <taxon>Lachnospirales</taxon>
        <taxon>Vallitaleaceae</taxon>
        <taxon>Vallitalea</taxon>
    </lineage>
</organism>
<proteinExistence type="predicted"/>
<comment type="caution">
    <text evidence="2">The sequence shown here is derived from an EMBL/GenBank/DDBJ whole genome shotgun (WGS) entry which is preliminary data.</text>
</comment>
<gene>
    <name evidence="2" type="ORF">SH1V18_01680</name>
</gene>
<dbReference type="GO" id="GO:0017178">
    <property type="term" value="F:diphthine-ammonia ligase activity"/>
    <property type="evidence" value="ECO:0007669"/>
    <property type="project" value="TreeGrafter"/>
</dbReference>
<dbReference type="Gene3D" id="3.40.50.620">
    <property type="entry name" value="HUPs"/>
    <property type="match status" value="1"/>
</dbReference>
<dbReference type="PANTHER" id="PTHR12196">
    <property type="entry name" value="DOMAIN OF UNKNOWN FUNCTION 71 DUF71 -CONTAINING PROTEIN"/>
    <property type="match status" value="1"/>
</dbReference>
<dbReference type="Proteomes" id="UP001144256">
    <property type="component" value="Unassembled WGS sequence"/>
</dbReference>
<reference evidence="2" key="1">
    <citation type="submission" date="2022-06" db="EMBL/GenBank/DDBJ databases">
        <title>Vallitalea longa sp. nov., an anaerobic bacterium isolated from marine sediment.</title>
        <authorList>
            <person name="Hirano S."/>
            <person name="Terahara T."/>
            <person name="Mori K."/>
            <person name="Hamada M."/>
            <person name="Matsumoto R."/>
            <person name="Kobayashi T."/>
        </authorList>
    </citation>
    <scope>NUCLEOTIDE SEQUENCE</scope>
    <source>
        <strain evidence="2">SH18-1</strain>
    </source>
</reference>
<dbReference type="PANTHER" id="PTHR12196:SF2">
    <property type="entry name" value="DIPHTHINE--AMMONIA LIGASE"/>
    <property type="match status" value="1"/>
</dbReference>